<dbReference type="AlphaFoldDB" id="A0A430AL01"/>
<dbReference type="InterPro" id="IPR027417">
    <property type="entry name" value="P-loop_NTPase"/>
</dbReference>
<gene>
    <name evidence="1" type="ORF">CBF30_05965</name>
</gene>
<evidence type="ECO:0000313" key="2">
    <source>
        <dbReference type="Proteomes" id="UP000288669"/>
    </source>
</evidence>
<dbReference type="Proteomes" id="UP000288669">
    <property type="component" value="Unassembled WGS sequence"/>
</dbReference>
<evidence type="ECO:0000313" key="1">
    <source>
        <dbReference type="EMBL" id="RSU08765.1"/>
    </source>
</evidence>
<comment type="caution">
    <text evidence="1">The sequence shown here is derived from an EMBL/GenBank/DDBJ whole genome shotgun (WGS) entry which is preliminary data.</text>
</comment>
<name>A0A430AL01_9ENTE</name>
<dbReference type="SUPFAM" id="SSF52540">
    <property type="entry name" value="P-loop containing nucleoside triphosphate hydrolases"/>
    <property type="match status" value="1"/>
</dbReference>
<dbReference type="EMBL" id="NGJZ01000001">
    <property type="protein sequence ID" value="RSU08765.1"/>
    <property type="molecule type" value="Genomic_DNA"/>
</dbReference>
<proteinExistence type="predicted"/>
<dbReference type="RefSeq" id="WP_126823682.1">
    <property type="nucleotide sequence ID" value="NZ_JBHLWU010000001.1"/>
</dbReference>
<dbReference type="OrthoDB" id="9781848at2"/>
<keyword evidence="2" id="KW-1185">Reference proteome</keyword>
<sequence>MSKLIILRGNSGSGKSTTALAIQKYFPGGKVMRISQDEIRLGMLNVKDRIENPTAEAIQLLAKFGYGRFEIVIIEGILGTHIYKEMFQSLYHIFKGKVYTYYYAIPFEETLARHSQREKAQEFGADVMRKWWVEKDYLNFPNETLITAELDQKQVIKKIISDVTRKERM</sequence>
<dbReference type="Gene3D" id="3.40.50.300">
    <property type="entry name" value="P-loop containing nucleotide triphosphate hydrolases"/>
    <property type="match status" value="1"/>
</dbReference>
<reference evidence="1 2" key="1">
    <citation type="submission" date="2017-05" db="EMBL/GenBank/DDBJ databases">
        <title>Vagococcus spp. assemblies.</title>
        <authorList>
            <person name="Gulvik C.A."/>
        </authorList>
    </citation>
    <scope>NUCLEOTIDE SEQUENCE [LARGE SCALE GENOMIC DNA]</scope>
    <source>
        <strain evidence="1 2">DSM 24756</strain>
    </source>
</reference>
<organism evidence="1 2">
    <name type="scientific">Vagococcus entomophilus</name>
    <dbReference type="NCBI Taxonomy" id="1160095"/>
    <lineage>
        <taxon>Bacteria</taxon>
        <taxon>Bacillati</taxon>
        <taxon>Bacillota</taxon>
        <taxon>Bacilli</taxon>
        <taxon>Lactobacillales</taxon>
        <taxon>Enterococcaceae</taxon>
        <taxon>Vagococcus</taxon>
    </lineage>
</organism>
<protein>
    <submittedName>
        <fullName evidence="1">Uncharacterized protein</fullName>
    </submittedName>
</protein>
<accession>A0A430AL01</accession>
<dbReference type="NCBIfam" id="NF005255">
    <property type="entry name" value="PRK06762.2-2"/>
    <property type="match status" value="1"/>
</dbReference>